<dbReference type="InterPro" id="IPR039426">
    <property type="entry name" value="TonB-dep_rcpt-like"/>
</dbReference>
<reference evidence="16 17" key="1">
    <citation type="submission" date="2021-08" db="EMBL/GenBank/DDBJ databases">
        <authorList>
            <person name="Tuo L."/>
        </authorList>
    </citation>
    <scope>NUCLEOTIDE SEQUENCE [LARGE SCALE GENOMIC DNA]</scope>
    <source>
        <strain evidence="16 17">JCM 31229</strain>
    </source>
</reference>
<evidence type="ECO:0000256" key="13">
    <source>
        <dbReference type="SAM" id="SignalP"/>
    </source>
</evidence>
<gene>
    <name evidence="16" type="ORF">K7G82_20865</name>
</gene>
<comment type="subcellular location">
    <subcellularLocation>
        <location evidence="1 11">Cell outer membrane</location>
        <topology evidence="1 11">Multi-pass membrane protein</topology>
    </subcellularLocation>
</comment>
<dbReference type="PANTHER" id="PTHR32552">
    <property type="entry name" value="FERRICHROME IRON RECEPTOR-RELATED"/>
    <property type="match status" value="1"/>
</dbReference>
<keyword evidence="9 11" id="KW-0472">Membrane</keyword>
<dbReference type="PROSITE" id="PS52016">
    <property type="entry name" value="TONB_DEPENDENT_REC_3"/>
    <property type="match status" value="1"/>
</dbReference>
<evidence type="ECO:0000259" key="15">
    <source>
        <dbReference type="Pfam" id="PF07715"/>
    </source>
</evidence>
<keyword evidence="6" id="KW-0408">Iron</keyword>
<evidence type="ECO:0000256" key="10">
    <source>
        <dbReference type="ARBA" id="ARBA00023237"/>
    </source>
</evidence>
<keyword evidence="13" id="KW-0732">Signal</keyword>
<keyword evidence="17" id="KW-1185">Reference proteome</keyword>
<dbReference type="RefSeq" id="WP_222991836.1">
    <property type="nucleotide sequence ID" value="NZ_JAINVV010000009.1"/>
</dbReference>
<dbReference type="EMBL" id="JAINVV010000009">
    <property type="protein sequence ID" value="MBY8824769.1"/>
    <property type="molecule type" value="Genomic_DNA"/>
</dbReference>
<dbReference type="PANTHER" id="PTHR32552:SF81">
    <property type="entry name" value="TONB-DEPENDENT OUTER MEMBRANE RECEPTOR"/>
    <property type="match status" value="1"/>
</dbReference>
<dbReference type="Proteomes" id="UP000706039">
    <property type="component" value="Unassembled WGS sequence"/>
</dbReference>
<evidence type="ECO:0000313" key="17">
    <source>
        <dbReference type="Proteomes" id="UP000706039"/>
    </source>
</evidence>
<feature type="domain" description="TonB-dependent receptor plug" evidence="15">
    <location>
        <begin position="58"/>
        <end position="167"/>
    </location>
</feature>
<dbReference type="InterPro" id="IPR012910">
    <property type="entry name" value="Plug_dom"/>
</dbReference>
<name>A0ABS7PTU9_9SPHN</name>
<feature type="chain" id="PRO_5045993937" evidence="13">
    <location>
        <begin position="36"/>
        <end position="745"/>
    </location>
</feature>
<keyword evidence="2 11" id="KW-0813">Transport</keyword>
<dbReference type="Pfam" id="PF07715">
    <property type="entry name" value="Plug"/>
    <property type="match status" value="1"/>
</dbReference>
<evidence type="ECO:0000256" key="12">
    <source>
        <dbReference type="RuleBase" id="RU003357"/>
    </source>
</evidence>
<comment type="similarity">
    <text evidence="11 12">Belongs to the TonB-dependent receptor family.</text>
</comment>
<dbReference type="Pfam" id="PF00593">
    <property type="entry name" value="TonB_dep_Rec_b-barrel"/>
    <property type="match status" value="1"/>
</dbReference>
<accession>A0ABS7PTU9</accession>
<dbReference type="SUPFAM" id="SSF56935">
    <property type="entry name" value="Porins"/>
    <property type="match status" value="1"/>
</dbReference>
<comment type="caution">
    <text evidence="16">The sequence shown here is derived from an EMBL/GenBank/DDBJ whole genome shotgun (WGS) entry which is preliminary data.</text>
</comment>
<dbReference type="Gene3D" id="2.40.170.20">
    <property type="entry name" value="TonB-dependent receptor, beta-barrel domain"/>
    <property type="match status" value="1"/>
</dbReference>
<evidence type="ECO:0000256" key="4">
    <source>
        <dbReference type="ARBA" id="ARBA00022496"/>
    </source>
</evidence>
<evidence type="ECO:0000256" key="3">
    <source>
        <dbReference type="ARBA" id="ARBA00022452"/>
    </source>
</evidence>
<protein>
    <submittedName>
        <fullName evidence="16">TonB-dependent receptor</fullName>
    </submittedName>
</protein>
<evidence type="ECO:0000256" key="5">
    <source>
        <dbReference type="ARBA" id="ARBA00022692"/>
    </source>
</evidence>
<feature type="domain" description="TonB-dependent receptor-like beta-barrel" evidence="14">
    <location>
        <begin position="258"/>
        <end position="710"/>
    </location>
</feature>
<organism evidence="16 17">
    <name type="scientific">Sphingomonas colocasiae</name>
    <dbReference type="NCBI Taxonomy" id="1848973"/>
    <lineage>
        <taxon>Bacteria</taxon>
        <taxon>Pseudomonadati</taxon>
        <taxon>Pseudomonadota</taxon>
        <taxon>Alphaproteobacteria</taxon>
        <taxon>Sphingomonadales</taxon>
        <taxon>Sphingomonadaceae</taxon>
        <taxon>Sphingomonas</taxon>
    </lineage>
</organism>
<dbReference type="InterPro" id="IPR000531">
    <property type="entry name" value="Beta-barrel_TonB"/>
</dbReference>
<dbReference type="CDD" id="cd01347">
    <property type="entry name" value="ligand_gated_channel"/>
    <property type="match status" value="1"/>
</dbReference>
<keyword evidence="3 11" id="KW-1134">Transmembrane beta strand</keyword>
<evidence type="ECO:0000259" key="14">
    <source>
        <dbReference type="Pfam" id="PF00593"/>
    </source>
</evidence>
<evidence type="ECO:0000256" key="9">
    <source>
        <dbReference type="ARBA" id="ARBA00023136"/>
    </source>
</evidence>
<keyword evidence="7" id="KW-0406">Ion transport</keyword>
<keyword evidence="5 11" id="KW-0812">Transmembrane</keyword>
<evidence type="ECO:0000256" key="7">
    <source>
        <dbReference type="ARBA" id="ARBA00023065"/>
    </source>
</evidence>
<keyword evidence="8 12" id="KW-0798">TonB box</keyword>
<feature type="signal peptide" evidence="13">
    <location>
        <begin position="1"/>
        <end position="35"/>
    </location>
</feature>
<evidence type="ECO:0000256" key="2">
    <source>
        <dbReference type="ARBA" id="ARBA00022448"/>
    </source>
</evidence>
<proteinExistence type="inferred from homology"/>
<dbReference type="InterPro" id="IPR036942">
    <property type="entry name" value="Beta-barrel_TonB_sf"/>
</dbReference>
<evidence type="ECO:0000256" key="11">
    <source>
        <dbReference type="PROSITE-ProRule" id="PRU01360"/>
    </source>
</evidence>
<keyword evidence="16" id="KW-0675">Receptor</keyword>
<sequence>MMRIMACRVRISVAGRRSSLLLAGAAIAMPAAALAQQAEDPEPQDIIVTATKRGEQAIQDVPMSIAAIGSDRLKQMGADSFIGWSRSVPGLAVQDQGPGDKKYIIRGIQSVGAATTALYFDEIVMTGNNRQDGGGRQPDPKLYDMERIEVLRGPQGTLYGASSMSGTIRMITNKPKFDRFEGEVDGTVSGTRHGGASFRVNAMINLPVVSDRFAVRGVYYLRDEAGFIDNPLLGLKGINDEHTQGGRLSARLKLGAVTTLTASGMYQQTRSNGRSGYDPLAGDLKFPSYVRIPWKDKIKAFNVTLDHDLGFGSILATSSYFDRDIDYNSDATIIIADLLKRPRESVRSVLTQPQSRSIWSNELRFSSSWDGPFSLISGVYYQKEKSHFTSVVESATALGEPDTSAGRIVYLGRSIDGVIENYSLFGELSYALSDTLTVTGGARWFRFDIVEQSNLLYACCNGNVPGSGLAPKTRSRDSGVNYKFNLSYEPTKDLLLYAQAAQGFRAGGNNELGITNDPSCLKLRAFGSDTLWTYEAGAKLGFAGGRGSFNVTPYYTDWTDAQLRVRDNICNFSYVANAGSIRVLGLEAELAFQPVRGLDLTAGLNFADAEVSRNQSETPPPGTIPGVKGDKVPGQPRFSGNFAAQYGFDIPGADFRGHLRFDYAYVGSSTTAFNRADLVNYRRQPSYSLVNLRAGLGEDDWNAAIFVSNLFDERAEVTRVTSSQRSDIVFTNRPREIGVNVTKRF</sequence>
<evidence type="ECO:0000256" key="8">
    <source>
        <dbReference type="ARBA" id="ARBA00023077"/>
    </source>
</evidence>
<evidence type="ECO:0000256" key="6">
    <source>
        <dbReference type="ARBA" id="ARBA00023004"/>
    </source>
</evidence>
<keyword evidence="10 11" id="KW-0998">Cell outer membrane</keyword>
<evidence type="ECO:0000313" key="16">
    <source>
        <dbReference type="EMBL" id="MBY8824769.1"/>
    </source>
</evidence>
<keyword evidence="4" id="KW-0410">Iron transport</keyword>
<evidence type="ECO:0000256" key="1">
    <source>
        <dbReference type="ARBA" id="ARBA00004571"/>
    </source>
</evidence>